<evidence type="ECO:0000259" key="2">
    <source>
        <dbReference type="PROSITE" id="PS51898"/>
    </source>
</evidence>
<dbReference type="SUPFAM" id="SSF56349">
    <property type="entry name" value="DNA breaking-rejoining enzymes"/>
    <property type="match status" value="1"/>
</dbReference>
<evidence type="ECO:0000313" key="3">
    <source>
        <dbReference type="EMBL" id="PWK11474.1"/>
    </source>
</evidence>
<accession>A0A316D6X5</accession>
<dbReference type="Proteomes" id="UP000245634">
    <property type="component" value="Unassembled WGS sequence"/>
</dbReference>
<dbReference type="EMBL" id="QGGL01000010">
    <property type="protein sequence ID" value="PWK11474.1"/>
    <property type="molecule type" value="Genomic_DNA"/>
</dbReference>
<dbReference type="PANTHER" id="PTHR30349">
    <property type="entry name" value="PHAGE INTEGRASE-RELATED"/>
    <property type="match status" value="1"/>
</dbReference>
<proteinExistence type="predicted"/>
<dbReference type="InterPro" id="IPR013762">
    <property type="entry name" value="Integrase-like_cat_sf"/>
</dbReference>
<dbReference type="PANTHER" id="PTHR30349:SF82">
    <property type="entry name" value="INTEGRASE_RECOMBINASE YOEC-RELATED"/>
    <property type="match status" value="1"/>
</dbReference>
<name>A0A316D6X5_9BACL</name>
<dbReference type="Pfam" id="PF00589">
    <property type="entry name" value="Phage_integrase"/>
    <property type="match status" value="1"/>
</dbReference>
<reference evidence="3 4" key="1">
    <citation type="submission" date="2018-05" db="EMBL/GenBank/DDBJ databases">
        <title>Genomic Encyclopedia of Type Strains, Phase IV (KMG-IV): sequencing the most valuable type-strain genomes for metagenomic binning, comparative biology and taxonomic classification.</title>
        <authorList>
            <person name="Goeker M."/>
        </authorList>
    </citation>
    <scope>NUCLEOTIDE SEQUENCE [LARGE SCALE GENOMIC DNA]</scope>
    <source>
        <strain evidence="3 4">DSM 18773</strain>
    </source>
</reference>
<gene>
    <name evidence="3" type="ORF">C7459_1102</name>
</gene>
<evidence type="ECO:0000256" key="1">
    <source>
        <dbReference type="ARBA" id="ARBA00023172"/>
    </source>
</evidence>
<dbReference type="PROSITE" id="PS51898">
    <property type="entry name" value="TYR_RECOMBINASE"/>
    <property type="match status" value="1"/>
</dbReference>
<dbReference type="AlphaFoldDB" id="A0A316D6X5"/>
<dbReference type="RefSeq" id="WP_109689617.1">
    <property type="nucleotide sequence ID" value="NZ_QGGL01000010.1"/>
</dbReference>
<keyword evidence="1" id="KW-0233">DNA recombination</keyword>
<keyword evidence="4" id="KW-1185">Reference proteome</keyword>
<dbReference type="OrthoDB" id="9788852at2"/>
<protein>
    <submittedName>
        <fullName evidence="3">Phage integrase family protein</fullName>
    </submittedName>
</protein>
<dbReference type="Gene3D" id="1.10.443.10">
    <property type="entry name" value="Intergrase catalytic core"/>
    <property type="match status" value="1"/>
</dbReference>
<feature type="domain" description="Tyr recombinase" evidence="2">
    <location>
        <begin position="2"/>
        <end position="177"/>
    </location>
</feature>
<comment type="caution">
    <text evidence="3">The sequence shown here is derived from an EMBL/GenBank/DDBJ whole genome shotgun (WGS) entry which is preliminary data.</text>
</comment>
<dbReference type="InterPro" id="IPR002104">
    <property type="entry name" value="Integrase_catalytic"/>
</dbReference>
<dbReference type="GO" id="GO:0003677">
    <property type="term" value="F:DNA binding"/>
    <property type="evidence" value="ECO:0007669"/>
    <property type="project" value="InterPro"/>
</dbReference>
<dbReference type="InterPro" id="IPR050090">
    <property type="entry name" value="Tyrosine_recombinase_XerCD"/>
</dbReference>
<dbReference type="GO" id="GO:0015074">
    <property type="term" value="P:DNA integration"/>
    <property type="evidence" value="ECO:0007669"/>
    <property type="project" value="InterPro"/>
</dbReference>
<sequence>MEFVQPIRNSEDIAKMKATLKRQSMRDWFLFVMGINVGLRVSDLLPRTVADVRGRTHIVIREKKTGKEKRFKINTTMQSIVEEYTEGMADTDLLFPSRKGDKPIGREQAYRILNNAAKQCGLEEVGTHTMRKTFGYHHYQRNKDVALLQKLFGHSAPSITLRYIGIEQDEMDASIDDFSL</sequence>
<dbReference type="CDD" id="cd01192">
    <property type="entry name" value="INT_C_like_3"/>
    <property type="match status" value="1"/>
</dbReference>
<organism evidence="3 4">
    <name type="scientific">Tumebacillus permanentifrigoris</name>
    <dbReference type="NCBI Taxonomy" id="378543"/>
    <lineage>
        <taxon>Bacteria</taxon>
        <taxon>Bacillati</taxon>
        <taxon>Bacillota</taxon>
        <taxon>Bacilli</taxon>
        <taxon>Bacillales</taxon>
        <taxon>Alicyclobacillaceae</taxon>
        <taxon>Tumebacillus</taxon>
    </lineage>
</organism>
<dbReference type="GO" id="GO:0006310">
    <property type="term" value="P:DNA recombination"/>
    <property type="evidence" value="ECO:0007669"/>
    <property type="project" value="UniProtKB-KW"/>
</dbReference>
<evidence type="ECO:0000313" key="4">
    <source>
        <dbReference type="Proteomes" id="UP000245634"/>
    </source>
</evidence>
<dbReference type="InterPro" id="IPR011010">
    <property type="entry name" value="DNA_brk_join_enz"/>
</dbReference>